<protein>
    <submittedName>
        <fullName evidence="10">Acyl-CoA dehydrogenase</fullName>
    </submittedName>
</protein>
<dbReference type="InterPro" id="IPR009100">
    <property type="entry name" value="AcylCoA_DH/oxidase_NM_dom_sf"/>
</dbReference>
<dbReference type="SUPFAM" id="SSF47203">
    <property type="entry name" value="Acyl-CoA dehydrogenase C-terminal domain-like"/>
    <property type="match status" value="1"/>
</dbReference>
<comment type="cofactor">
    <cofactor evidence="1 5">
        <name>FAD</name>
        <dbReference type="ChEBI" id="CHEBI:57692"/>
    </cofactor>
</comment>
<dbReference type="InterPro" id="IPR037069">
    <property type="entry name" value="AcylCoA_DH/ox_N_sf"/>
</dbReference>
<name>A0A5B8CMB2_SPHSA</name>
<dbReference type="SUPFAM" id="SSF56645">
    <property type="entry name" value="Acyl-CoA dehydrogenase NM domain-like"/>
    <property type="match status" value="1"/>
</dbReference>
<keyword evidence="3 5" id="KW-0285">Flavoprotein</keyword>
<evidence type="ECO:0000259" key="7">
    <source>
        <dbReference type="Pfam" id="PF00441"/>
    </source>
</evidence>
<dbReference type="GO" id="GO:0050660">
    <property type="term" value="F:flavin adenine dinucleotide binding"/>
    <property type="evidence" value="ECO:0007669"/>
    <property type="project" value="InterPro"/>
</dbReference>
<feature type="domain" description="Acyl-CoA oxidase/dehydrogenase middle" evidence="8">
    <location>
        <begin position="128"/>
        <end position="218"/>
    </location>
</feature>
<feature type="region of interest" description="Disordered" evidence="6">
    <location>
        <begin position="375"/>
        <end position="395"/>
    </location>
</feature>
<dbReference type="InterPro" id="IPR036250">
    <property type="entry name" value="AcylCo_DH-like_C"/>
</dbReference>
<dbReference type="Pfam" id="PF02770">
    <property type="entry name" value="Acyl-CoA_dh_M"/>
    <property type="match status" value="1"/>
</dbReference>
<dbReference type="Pfam" id="PF00441">
    <property type="entry name" value="Acyl-CoA_dh_1"/>
    <property type="match status" value="1"/>
</dbReference>
<dbReference type="KEGG" id="sufl:FIL70_19105"/>
<dbReference type="PANTHER" id="PTHR43831">
    <property type="entry name" value="ISOBUTYRYL-COA DEHYDROGENASE"/>
    <property type="match status" value="1"/>
</dbReference>
<dbReference type="AlphaFoldDB" id="A0A5B8CMB2"/>
<dbReference type="InterPro" id="IPR052547">
    <property type="entry name" value="Mito_Isobutyryl-CoADH"/>
</dbReference>
<dbReference type="InterPro" id="IPR013786">
    <property type="entry name" value="AcylCoA_DH/ox_N"/>
</dbReference>
<accession>A0A5B8CMB2</accession>
<evidence type="ECO:0000256" key="2">
    <source>
        <dbReference type="ARBA" id="ARBA00009347"/>
    </source>
</evidence>
<evidence type="ECO:0000259" key="8">
    <source>
        <dbReference type="Pfam" id="PF02770"/>
    </source>
</evidence>
<feature type="domain" description="Acyl-CoA dehydrogenase/oxidase N-terminal" evidence="9">
    <location>
        <begin position="14"/>
        <end position="89"/>
    </location>
</feature>
<evidence type="ECO:0000256" key="1">
    <source>
        <dbReference type="ARBA" id="ARBA00001974"/>
    </source>
</evidence>
<dbReference type="Gene3D" id="1.10.540.10">
    <property type="entry name" value="Acyl-CoA dehydrogenase/oxidase, N-terminal domain"/>
    <property type="match status" value="1"/>
</dbReference>
<dbReference type="InterPro" id="IPR046373">
    <property type="entry name" value="Acyl-CoA_Oxase/DH_mid-dom_sf"/>
</dbReference>
<evidence type="ECO:0000256" key="3">
    <source>
        <dbReference type="ARBA" id="ARBA00022630"/>
    </source>
</evidence>
<evidence type="ECO:0000259" key="9">
    <source>
        <dbReference type="Pfam" id="PF02771"/>
    </source>
</evidence>
<sequence>MATASDLRPTPVPDEVLAILRERFAATAADHDRDASFPFANFAALHEHGLLALTIAPERGGRGADLAETSRVVLEIAKGDPSTALVLIMQYLTHAGVRGKDRWPAHLRRRVEAEAVSRGALSNALRVEPELGTPTRGGLPATTGKRDGEGWRISGHKLFSTGSPILSYMIVWGRTEGDDPLVGYFLVPAGSPGIRIEETWNHAGMRASGSHDVILTDVAIPFDHAVDLRRPEEWNEDNSLQLAWMVGLLGSLYDAVAQQGRNWFAEFASSRIPTNLGAPLSSLYRYQELLGRMDALLLNNRILLQDLIRRTDEGSPPSASDAQLLKYLITGNAIDAVALAVEATGNPGLTRNNPLERHYRDVLCSRAHAPQNDSILTSAGRAGFSRQASPRKGDR</sequence>
<gene>
    <name evidence="10" type="ORF">FIL70_19105</name>
</gene>
<comment type="similarity">
    <text evidence="2 5">Belongs to the acyl-CoA dehydrogenase family.</text>
</comment>
<dbReference type="CDD" id="cd00567">
    <property type="entry name" value="ACAD"/>
    <property type="match status" value="1"/>
</dbReference>
<dbReference type="PIRSF" id="PIRSF016578">
    <property type="entry name" value="HsaA"/>
    <property type="match status" value="1"/>
</dbReference>
<dbReference type="EMBL" id="CP041017">
    <property type="protein sequence ID" value="QDC39351.1"/>
    <property type="molecule type" value="Genomic_DNA"/>
</dbReference>
<organism evidence="10 11">
    <name type="scientific">Sphingobium fuliginis ATCC 27551</name>
    <dbReference type="NCBI Taxonomy" id="1208342"/>
    <lineage>
        <taxon>Bacteria</taxon>
        <taxon>Pseudomonadati</taxon>
        <taxon>Pseudomonadota</taxon>
        <taxon>Alphaproteobacteria</taxon>
        <taxon>Sphingomonadales</taxon>
        <taxon>Sphingomonadaceae</taxon>
        <taxon>Sphingobium</taxon>
    </lineage>
</organism>
<dbReference type="Gene3D" id="1.20.140.10">
    <property type="entry name" value="Butyryl-CoA Dehydrogenase, subunit A, domain 3"/>
    <property type="match status" value="1"/>
</dbReference>
<dbReference type="Proteomes" id="UP000311469">
    <property type="component" value="Chromosome cSF2"/>
</dbReference>
<evidence type="ECO:0000256" key="4">
    <source>
        <dbReference type="ARBA" id="ARBA00022827"/>
    </source>
</evidence>
<feature type="domain" description="Acyl-CoA dehydrogenase/oxidase C-terminal" evidence="7">
    <location>
        <begin position="274"/>
        <end position="366"/>
    </location>
</feature>
<evidence type="ECO:0000313" key="10">
    <source>
        <dbReference type="EMBL" id="QDC39351.1"/>
    </source>
</evidence>
<reference evidence="10 11" key="1">
    <citation type="submission" date="2019-06" db="EMBL/GenBank/DDBJ databases">
        <title>Genome organization and adaptive potential of archetypical organophosphate degarding Sphingobium fuliginis ATCC 27551.</title>
        <authorList>
            <person name="Sarwar A."/>
            <person name="Parthasarathy S."/>
            <person name="Singh C."/>
            <person name="Siddavattam D."/>
        </authorList>
    </citation>
    <scope>NUCLEOTIDE SEQUENCE [LARGE SCALE GENOMIC DNA]</scope>
    <source>
        <strain evidence="10 11">ATCC 27551</strain>
    </source>
</reference>
<keyword evidence="4 5" id="KW-0274">FAD</keyword>
<keyword evidence="5" id="KW-0560">Oxidoreductase</keyword>
<dbReference type="Gene3D" id="2.40.110.10">
    <property type="entry name" value="Butyryl-CoA Dehydrogenase, subunit A, domain 2"/>
    <property type="match status" value="1"/>
</dbReference>
<proteinExistence type="inferred from homology"/>
<dbReference type="InterPro" id="IPR009075">
    <property type="entry name" value="AcylCo_DH/oxidase_C"/>
</dbReference>
<dbReference type="GO" id="GO:0016627">
    <property type="term" value="F:oxidoreductase activity, acting on the CH-CH group of donors"/>
    <property type="evidence" value="ECO:0007669"/>
    <property type="project" value="InterPro"/>
</dbReference>
<dbReference type="Pfam" id="PF02771">
    <property type="entry name" value="Acyl-CoA_dh_N"/>
    <property type="match status" value="1"/>
</dbReference>
<evidence type="ECO:0000256" key="6">
    <source>
        <dbReference type="SAM" id="MobiDB-lite"/>
    </source>
</evidence>
<dbReference type="PANTHER" id="PTHR43831:SF1">
    <property type="entry name" value="ISOBUTYRYL-COA DEHYDROGENASE, MITOCHONDRIAL"/>
    <property type="match status" value="1"/>
</dbReference>
<evidence type="ECO:0000313" key="11">
    <source>
        <dbReference type="Proteomes" id="UP000311469"/>
    </source>
</evidence>
<dbReference type="InterPro" id="IPR006091">
    <property type="entry name" value="Acyl-CoA_Oxase/DH_mid-dom"/>
</dbReference>
<evidence type="ECO:0000256" key="5">
    <source>
        <dbReference type="RuleBase" id="RU362125"/>
    </source>
</evidence>